<feature type="transmembrane region" description="Helical" evidence="2">
    <location>
        <begin position="214"/>
        <end position="237"/>
    </location>
</feature>
<feature type="compositionally biased region" description="Basic and acidic residues" evidence="1">
    <location>
        <begin position="9"/>
        <end position="22"/>
    </location>
</feature>
<evidence type="ECO:0000313" key="4">
    <source>
        <dbReference type="Proteomes" id="UP000001514"/>
    </source>
</evidence>
<reference evidence="3 4" key="1">
    <citation type="journal article" date="2011" name="Science">
        <title>The Selaginella genome identifies genetic changes associated with the evolution of vascular plants.</title>
        <authorList>
            <person name="Banks J.A."/>
            <person name="Nishiyama T."/>
            <person name="Hasebe M."/>
            <person name="Bowman J.L."/>
            <person name="Gribskov M."/>
            <person name="dePamphilis C."/>
            <person name="Albert V.A."/>
            <person name="Aono N."/>
            <person name="Aoyama T."/>
            <person name="Ambrose B.A."/>
            <person name="Ashton N.W."/>
            <person name="Axtell M.J."/>
            <person name="Barker E."/>
            <person name="Barker M.S."/>
            <person name="Bennetzen J.L."/>
            <person name="Bonawitz N.D."/>
            <person name="Chapple C."/>
            <person name="Cheng C."/>
            <person name="Correa L.G."/>
            <person name="Dacre M."/>
            <person name="DeBarry J."/>
            <person name="Dreyer I."/>
            <person name="Elias M."/>
            <person name="Engstrom E.M."/>
            <person name="Estelle M."/>
            <person name="Feng L."/>
            <person name="Finet C."/>
            <person name="Floyd S.K."/>
            <person name="Frommer W.B."/>
            <person name="Fujita T."/>
            <person name="Gramzow L."/>
            <person name="Gutensohn M."/>
            <person name="Harholt J."/>
            <person name="Hattori M."/>
            <person name="Heyl A."/>
            <person name="Hirai T."/>
            <person name="Hiwatashi Y."/>
            <person name="Ishikawa M."/>
            <person name="Iwata M."/>
            <person name="Karol K.G."/>
            <person name="Koehler B."/>
            <person name="Kolukisaoglu U."/>
            <person name="Kubo M."/>
            <person name="Kurata T."/>
            <person name="Lalonde S."/>
            <person name="Li K."/>
            <person name="Li Y."/>
            <person name="Litt A."/>
            <person name="Lyons E."/>
            <person name="Manning G."/>
            <person name="Maruyama T."/>
            <person name="Michael T.P."/>
            <person name="Mikami K."/>
            <person name="Miyazaki S."/>
            <person name="Morinaga S."/>
            <person name="Murata T."/>
            <person name="Mueller-Roeber B."/>
            <person name="Nelson D.R."/>
            <person name="Obara M."/>
            <person name="Oguri Y."/>
            <person name="Olmstead R.G."/>
            <person name="Onodera N."/>
            <person name="Petersen B.L."/>
            <person name="Pils B."/>
            <person name="Prigge M."/>
            <person name="Rensing S.A."/>
            <person name="Riano-Pachon D.M."/>
            <person name="Roberts A.W."/>
            <person name="Sato Y."/>
            <person name="Scheller H.V."/>
            <person name="Schulz B."/>
            <person name="Schulz C."/>
            <person name="Shakirov E.V."/>
            <person name="Shibagaki N."/>
            <person name="Shinohara N."/>
            <person name="Shippen D.E."/>
            <person name="Soerensen I."/>
            <person name="Sotooka R."/>
            <person name="Sugimoto N."/>
            <person name="Sugita M."/>
            <person name="Sumikawa N."/>
            <person name="Tanurdzic M."/>
            <person name="Theissen G."/>
            <person name="Ulvskov P."/>
            <person name="Wakazuki S."/>
            <person name="Weng J.K."/>
            <person name="Willats W.W."/>
            <person name="Wipf D."/>
            <person name="Wolf P.G."/>
            <person name="Yang L."/>
            <person name="Zimmer A.D."/>
            <person name="Zhu Q."/>
            <person name="Mitros T."/>
            <person name="Hellsten U."/>
            <person name="Loque D."/>
            <person name="Otillar R."/>
            <person name="Salamov A."/>
            <person name="Schmutz J."/>
            <person name="Shapiro H."/>
            <person name="Lindquist E."/>
            <person name="Lucas S."/>
            <person name="Rokhsar D."/>
            <person name="Grigoriev I.V."/>
        </authorList>
    </citation>
    <scope>NUCLEOTIDE SEQUENCE [LARGE SCALE GENOMIC DNA]</scope>
</reference>
<dbReference type="EMBL" id="GL377580">
    <property type="protein sequence ID" value="EFJ28192.1"/>
    <property type="molecule type" value="Genomic_DNA"/>
</dbReference>
<dbReference type="AlphaFoldDB" id="D8RI60"/>
<keyword evidence="2" id="KW-0812">Transmembrane</keyword>
<evidence type="ECO:0000256" key="1">
    <source>
        <dbReference type="SAM" id="MobiDB-lite"/>
    </source>
</evidence>
<feature type="region of interest" description="Disordered" evidence="1">
    <location>
        <begin position="1"/>
        <end position="157"/>
    </location>
</feature>
<dbReference type="eggNOG" id="ENOG502SCET">
    <property type="taxonomic scope" value="Eukaryota"/>
</dbReference>
<accession>D8RI60</accession>
<dbReference type="PANTHER" id="PTHR48125:SF10">
    <property type="entry name" value="OS12G0136300 PROTEIN"/>
    <property type="match status" value="1"/>
</dbReference>
<dbReference type="HOGENOM" id="CLU_029405_0_0_1"/>
<feature type="compositionally biased region" description="Pro residues" evidence="1">
    <location>
        <begin position="111"/>
        <end position="125"/>
    </location>
</feature>
<sequence length="475" mass="51995">MEQQSSTAMEEHHLQSRTAMEHHHLHQQATEQQSSTSTVCHLHQQATEQQSSTSTVRHQQAMERTVHHLHQQATEKQSSTSTVHHQQTMEQQSSTSTVCHLHHHGGGAKQHPPPPAKQHTGPPPSSGTTTWRPRRFGPPPPPPAKEHTGLPPSSGTTTWWPRPAHDTITWQPGLPVFHTFSSPPPPGPLSIASPLGSSSSAAAAAAAAFVTPGLLAASIVLFLLAMVAIVTGIWILVKGRRKKANDILVRYVGSSHLLGSSSGSQREYLVPLSKIEDAELRDKLDSFVQERSKQQLRPSQLNASTKVARPPLARPPKQLPPLAFLKMNPIYGAATDSVDDRLMPSLGRDPPAAIHGVDEHKKEQALDPVSCRGTVFEPGDAFVVRLAAAAEKRAEMEKHMQRIIEFGMRRPSNKHSQRIREVENLEKPVVEANHSANSGGSHLAARVHDSDAKAKAGPWYSIKIITDGEVWRHLK</sequence>
<dbReference type="Proteomes" id="UP000001514">
    <property type="component" value="Unassembled WGS sequence"/>
</dbReference>
<feature type="compositionally biased region" description="Polar residues" evidence="1">
    <location>
        <begin position="71"/>
        <end position="85"/>
    </location>
</feature>
<proteinExistence type="predicted"/>
<evidence type="ECO:0000313" key="3">
    <source>
        <dbReference type="EMBL" id="EFJ28192.1"/>
    </source>
</evidence>
<keyword evidence="4" id="KW-1185">Reference proteome</keyword>
<name>D8RI60_SELML</name>
<dbReference type="KEGG" id="smo:SELMODRAFT_411510"/>
<keyword evidence="2" id="KW-0472">Membrane</keyword>
<dbReference type="PANTHER" id="PTHR48125">
    <property type="entry name" value="LP07818P1"/>
    <property type="match status" value="1"/>
</dbReference>
<dbReference type="InParanoid" id="D8RI60"/>
<feature type="compositionally biased region" description="Low complexity" evidence="1">
    <location>
        <begin position="27"/>
        <end position="55"/>
    </location>
</feature>
<keyword evidence="2" id="KW-1133">Transmembrane helix</keyword>
<protein>
    <submittedName>
        <fullName evidence="3">Uncharacterized protein</fullName>
    </submittedName>
</protein>
<evidence type="ECO:0000256" key="2">
    <source>
        <dbReference type="SAM" id="Phobius"/>
    </source>
</evidence>
<organism evidence="4">
    <name type="scientific">Selaginella moellendorffii</name>
    <name type="common">Spikemoss</name>
    <dbReference type="NCBI Taxonomy" id="88036"/>
    <lineage>
        <taxon>Eukaryota</taxon>
        <taxon>Viridiplantae</taxon>
        <taxon>Streptophyta</taxon>
        <taxon>Embryophyta</taxon>
        <taxon>Tracheophyta</taxon>
        <taxon>Lycopodiopsida</taxon>
        <taxon>Selaginellales</taxon>
        <taxon>Selaginellaceae</taxon>
        <taxon>Selaginella</taxon>
    </lineage>
</organism>
<feature type="compositionally biased region" description="Low complexity" evidence="1">
    <location>
        <begin position="86"/>
        <end position="97"/>
    </location>
</feature>
<gene>
    <name evidence="3" type="ORF">SELMODRAFT_411510</name>
</gene>
<dbReference type="Gramene" id="EFJ28192">
    <property type="protein sequence ID" value="EFJ28192"/>
    <property type="gene ID" value="SELMODRAFT_411510"/>
</dbReference>